<feature type="region of interest" description="Disordered" evidence="1">
    <location>
        <begin position="1"/>
        <end position="41"/>
    </location>
</feature>
<gene>
    <name evidence="2" type="ORF">HYH02_002549</name>
</gene>
<proteinExistence type="predicted"/>
<dbReference type="Proteomes" id="UP000613740">
    <property type="component" value="Unassembled WGS sequence"/>
</dbReference>
<dbReference type="OrthoDB" id="534564at2759"/>
<evidence type="ECO:0000313" key="3">
    <source>
        <dbReference type="Proteomes" id="UP000613740"/>
    </source>
</evidence>
<protein>
    <submittedName>
        <fullName evidence="2">Uncharacterized protein</fullName>
    </submittedName>
</protein>
<comment type="caution">
    <text evidence="2">The sequence shown here is derived from an EMBL/GenBank/DDBJ whole genome shotgun (WGS) entry which is preliminary data.</text>
</comment>
<feature type="compositionally biased region" description="Polar residues" evidence="1">
    <location>
        <begin position="23"/>
        <end position="34"/>
    </location>
</feature>
<evidence type="ECO:0000313" key="2">
    <source>
        <dbReference type="EMBL" id="KAG2453226.1"/>
    </source>
</evidence>
<organism evidence="2 3">
    <name type="scientific">Chlamydomonas schloesseri</name>
    <dbReference type="NCBI Taxonomy" id="2026947"/>
    <lineage>
        <taxon>Eukaryota</taxon>
        <taxon>Viridiplantae</taxon>
        <taxon>Chlorophyta</taxon>
        <taxon>core chlorophytes</taxon>
        <taxon>Chlorophyceae</taxon>
        <taxon>CS clade</taxon>
        <taxon>Chlamydomonadales</taxon>
        <taxon>Chlamydomonadaceae</taxon>
        <taxon>Chlamydomonas</taxon>
    </lineage>
</organism>
<sequence length="452" mass="45112">MATSNFSATSRAASTTSTTTASPRTPQPQQKQTGELSSSLSRREALQALLVRAQAPGAENVYGKPFTKSELAALQALVDHVRAGGSGGSSSKKTAATATAKSAAAAAAAVAGGLMLTHAPSGATTAAAPAMTTAAATLAAATAVSGGDDASAAAAAEGETQGLEGYLMQLLTESALAKSVPLPLVEGAMVALELMMMMVMTQQQGLTAAGGGAATAGSGVGGGAAAAAAAADPFATRRWQLVVGADVGAVQYIPAVEELEASEGAGCGRVSIRMVVVVVVVTAAPSGPTTFTLGTDLDFIFTGFSGPCQWLAPGHLSYSVRQVRIEARVPKAWRRAAAWALWLQARGGSGAGGAVSAASGKPAATAAAAAATAGALREGAGPEPAWGDSLPTSQTCREDPGAWHVNVGLPFFPTNEILAFRTSDVIAATRSRLGGLILMVEVGAREARRQQQ</sequence>
<reference evidence="2" key="1">
    <citation type="journal article" date="2020" name="bioRxiv">
        <title>Comparative genomics of Chlamydomonas.</title>
        <authorList>
            <person name="Craig R.J."/>
            <person name="Hasan A.R."/>
            <person name="Ness R.W."/>
            <person name="Keightley P.D."/>
        </authorList>
    </citation>
    <scope>NUCLEOTIDE SEQUENCE</scope>
    <source>
        <strain evidence="2">CCAP 11/173</strain>
    </source>
</reference>
<feature type="compositionally biased region" description="Low complexity" evidence="1">
    <location>
        <begin position="1"/>
        <end position="22"/>
    </location>
</feature>
<accession>A0A835WV15</accession>
<dbReference type="AlphaFoldDB" id="A0A835WV15"/>
<name>A0A835WV15_9CHLO</name>
<dbReference type="EMBL" id="JAEHOD010000004">
    <property type="protein sequence ID" value="KAG2453226.1"/>
    <property type="molecule type" value="Genomic_DNA"/>
</dbReference>
<evidence type="ECO:0000256" key="1">
    <source>
        <dbReference type="SAM" id="MobiDB-lite"/>
    </source>
</evidence>
<keyword evidence="3" id="KW-1185">Reference proteome</keyword>